<proteinExistence type="predicted"/>
<reference evidence="2 3" key="1">
    <citation type="submission" date="2023-10" db="EMBL/GenBank/DDBJ databases">
        <title>Chromosome-scale genome assembly provides insights into flower coloration mechanisms of Canna indica.</title>
        <authorList>
            <person name="Li C."/>
        </authorList>
    </citation>
    <scope>NUCLEOTIDE SEQUENCE [LARGE SCALE GENOMIC DNA]</scope>
    <source>
        <tissue evidence="2">Flower</tissue>
    </source>
</reference>
<feature type="region of interest" description="Disordered" evidence="1">
    <location>
        <begin position="220"/>
        <end position="242"/>
    </location>
</feature>
<protein>
    <submittedName>
        <fullName evidence="2">Uncharacterized protein</fullName>
    </submittedName>
</protein>
<evidence type="ECO:0000313" key="3">
    <source>
        <dbReference type="Proteomes" id="UP001327560"/>
    </source>
</evidence>
<name>A0AAQ3QCB3_9LILI</name>
<organism evidence="2 3">
    <name type="scientific">Canna indica</name>
    <name type="common">Indian-shot</name>
    <dbReference type="NCBI Taxonomy" id="4628"/>
    <lineage>
        <taxon>Eukaryota</taxon>
        <taxon>Viridiplantae</taxon>
        <taxon>Streptophyta</taxon>
        <taxon>Embryophyta</taxon>
        <taxon>Tracheophyta</taxon>
        <taxon>Spermatophyta</taxon>
        <taxon>Magnoliopsida</taxon>
        <taxon>Liliopsida</taxon>
        <taxon>Zingiberales</taxon>
        <taxon>Cannaceae</taxon>
        <taxon>Canna</taxon>
    </lineage>
</organism>
<sequence length="270" mass="29456">MEEEMYQDKKVRLTPFVGPSGAQVAFGDKARTESRSRSGTSVRPFKLALHKMVTFRGTGIKTLMDDEEVAAIWRGETEEFSASATVIPFESPLPLLRGPVPAGRTDDPSAGPLVLAFRDAAAWRSAFRATEVKIIEQCKAGSRVGCAISASNKCKPPWWKFLFGMTTIDYTEREQCEEREMAACLAAAKEACIQFAKDKCLHPFRAARIASGNLLSSNESIENKRADKKESEPTSLTQETSCSSLVTNYRGSDLLENAGAENSSLAISAS</sequence>
<dbReference type="PANTHER" id="PTHR36773:SF1">
    <property type="entry name" value="EXPRESSED PROTEIN"/>
    <property type="match status" value="1"/>
</dbReference>
<dbReference type="EMBL" id="CP136893">
    <property type="protein sequence ID" value="WOL03898.1"/>
    <property type="molecule type" value="Genomic_DNA"/>
</dbReference>
<dbReference type="PANTHER" id="PTHR36773">
    <property type="entry name" value="EXPRESSED PROTEIN"/>
    <property type="match status" value="1"/>
</dbReference>
<keyword evidence="3" id="KW-1185">Reference proteome</keyword>
<feature type="compositionally biased region" description="Basic and acidic residues" evidence="1">
    <location>
        <begin position="221"/>
        <end position="232"/>
    </location>
</feature>
<dbReference type="AlphaFoldDB" id="A0AAQ3QCB3"/>
<feature type="compositionally biased region" description="Polar residues" evidence="1">
    <location>
        <begin position="233"/>
        <end position="242"/>
    </location>
</feature>
<dbReference type="GO" id="GO:0009536">
    <property type="term" value="C:plastid"/>
    <property type="evidence" value="ECO:0007669"/>
    <property type="project" value="TreeGrafter"/>
</dbReference>
<accession>A0AAQ3QCB3</accession>
<dbReference type="Proteomes" id="UP001327560">
    <property type="component" value="Chromosome 4"/>
</dbReference>
<gene>
    <name evidence="2" type="ORF">Cni_G12618</name>
</gene>
<evidence type="ECO:0000313" key="2">
    <source>
        <dbReference type="EMBL" id="WOL03898.1"/>
    </source>
</evidence>
<evidence type="ECO:0000256" key="1">
    <source>
        <dbReference type="SAM" id="MobiDB-lite"/>
    </source>
</evidence>